<organism evidence="1 2">
    <name type="scientific">Tomitella cavernea</name>
    <dbReference type="NCBI Taxonomy" id="1387982"/>
    <lineage>
        <taxon>Bacteria</taxon>
        <taxon>Bacillati</taxon>
        <taxon>Actinomycetota</taxon>
        <taxon>Actinomycetes</taxon>
        <taxon>Mycobacteriales</taxon>
        <taxon>Tomitella</taxon>
    </lineage>
</organism>
<gene>
    <name evidence="1" type="ORF">GCM10023353_20950</name>
</gene>
<keyword evidence="2" id="KW-1185">Reference proteome</keyword>
<dbReference type="InterPro" id="IPR051344">
    <property type="entry name" value="Vgb"/>
</dbReference>
<reference evidence="2" key="1">
    <citation type="journal article" date="2019" name="Int. J. Syst. Evol. Microbiol.">
        <title>The Global Catalogue of Microorganisms (GCM) 10K type strain sequencing project: providing services to taxonomists for standard genome sequencing and annotation.</title>
        <authorList>
            <consortium name="The Broad Institute Genomics Platform"/>
            <consortium name="The Broad Institute Genome Sequencing Center for Infectious Disease"/>
            <person name="Wu L."/>
            <person name="Ma J."/>
        </authorList>
    </citation>
    <scope>NUCLEOTIDE SEQUENCE [LARGE SCALE GENOMIC DNA]</scope>
    <source>
        <strain evidence="2">JCM 18542</strain>
    </source>
</reference>
<proteinExistence type="predicted"/>
<evidence type="ECO:0000313" key="1">
    <source>
        <dbReference type="EMBL" id="GAA4815208.1"/>
    </source>
</evidence>
<dbReference type="Gene3D" id="2.130.10.10">
    <property type="entry name" value="YVTN repeat-like/Quinoprotein amine dehydrogenase"/>
    <property type="match status" value="2"/>
</dbReference>
<sequence>MAPEIGSIDVYRDPENLIESPCGIIAAGDDVWFTSIANDRVGRVRPPDDTRFPAHAAAAIGASTIGTSSPIETFADPHGRMRLPTNLFPDAYGRIWITCLGSDSLAGIDPHAADPAFTITAVRHPDLRGPVAIKSAATGLLWFSLRGADAIGSLDPRAADPATTVAIVRSGLIADPSALFIDARGLVWWVNAATATVGRLDPSSHHPAATVARFGPWPRYGAPRAWAPGPAGGLWVTTQNEPGLLRIAPPAYGAAPGILAVTWYTDPLLHSPDGVWTAPDGTVWLADSAGDTLVRFHPDAGSWERFTAPGVEGPFDIKPGPDPAYLWFTNKRGGSIGRIRVVRGDDGAP</sequence>
<accession>A0ABP9CSR5</accession>
<dbReference type="EMBL" id="BAABKQ010000001">
    <property type="protein sequence ID" value="GAA4815208.1"/>
    <property type="molecule type" value="Genomic_DNA"/>
</dbReference>
<dbReference type="PANTHER" id="PTHR40274">
    <property type="entry name" value="VIRGINIAMYCIN B LYASE"/>
    <property type="match status" value="1"/>
</dbReference>
<comment type="caution">
    <text evidence="1">The sequence shown here is derived from an EMBL/GenBank/DDBJ whole genome shotgun (WGS) entry which is preliminary data.</text>
</comment>
<dbReference type="InterPro" id="IPR015943">
    <property type="entry name" value="WD40/YVTN_repeat-like_dom_sf"/>
</dbReference>
<name>A0ABP9CSR5_9ACTN</name>
<dbReference type="PANTHER" id="PTHR40274:SF3">
    <property type="entry name" value="VIRGINIAMYCIN B LYASE"/>
    <property type="match status" value="1"/>
</dbReference>
<evidence type="ECO:0000313" key="2">
    <source>
        <dbReference type="Proteomes" id="UP001500839"/>
    </source>
</evidence>
<dbReference type="Proteomes" id="UP001500839">
    <property type="component" value="Unassembled WGS sequence"/>
</dbReference>
<protein>
    <recommendedName>
        <fullName evidence="3">Virginiamycin B lyase</fullName>
    </recommendedName>
</protein>
<dbReference type="RefSeq" id="WP_345602285.1">
    <property type="nucleotide sequence ID" value="NZ_BAABKQ010000001.1"/>
</dbReference>
<evidence type="ECO:0008006" key="3">
    <source>
        <dbReference type="Google" id="ProtNLM"/>
    </source>
</evidence>
<dbReference type="SUPFAM" id="SSF101898">
    <property type="entry name" value="NHL repeat"/>
    <property type="match status" value="1"/>
</dbReference>